<reference evidence="1 2" key="1">
    <citation type="submission" date="2015-11" db="EMBL/GenBank/DDBJ databases">
        <title>Expanding the genomic diversity of Burkholderia species for the development of highly accurate diagnostics.</title>
        <authorList>
            <person name="Sahl J."/>
            <person name="Keim P."/>
            <person name="Wagner D."/>
        </authorList>
    </citation>
    <scope>NUCLEOTIDE SEQUENCE [LARGE SCALE GENOMIC DNA]</scope>
    <source>
        <strain evidence="1 2">TSV85</strain>
    </source>
</reference>
<sequence length="81" mass="8160">MVAATASMAAYAANNIQIGTVASFSGKSPAQIAIKPDGTTAYVANAWSDNVSAIRVRGSTTLGKANTVPASGAMLLMPFGR</sequence>
<dbReference type="AlphaFoldDB" id="A0A103E502"/>
<dbReference type="InterPro" id="IPR011045">
    <property type="entry name" value="N2O_reductase_N"/>
</dbReference>
<proteinExistence type="predicted"/>
<comment type="caution">
    <text evidence="1">The sequence shown here is derived from an EMBL/GenBank/DDBJ whole genome shotgun (WGS) entry which is preliminary data.</text>
</comment>
<keyword evidence="2" id="KW-1185">Reference proteome</keyword>
<gene>
    <name evidence="1" type="ORF">WS67_07040</name>
</gene>
<dbReference type="InterPro" id="IPR015943">
    <property type="entry name" value="WD40/YVTN_repeat-like_dom_sf"/>
</dbReference>
<protein>
    <submittedName>
        <fullName evidence="1">Uncharacterized protein</fullName>
    </submittedName>
</protein>
<dbReference type="Gene3D" id="2.130.10.10">
    <property type="entry name" value="YVTN repeat-like/Quinoprotein amine dehydrogenase"/>
    <property type="match status" value="1"/>
</dbReference>
<accession>A0A103E502</accession>
<evidence type="ECO:0000313" key="2">
    <source>
        <dbReference type="Proteomes" id="UP000062788"/>
    </source>
</evidence>
<dbReference type="Proteomes" id="UP000062788">
    <property type="component" value="Unassembled WGS sequence"/>
</dbReference>
<dbReference type="EMBL" id="LOWA01000018">
    <property type="protein sequence ID" value="KVE28497.1"/>
    <property type="molecule type" value="Genomic_DNA"/>
</dbReference>
<organism evidence="1 2">
    <name type="scientific">Burkholderia singularis</name>
    <dbReference type="NCBI Taxonomy" id="1503053"/>
    <lineage>
        <taxon>Bacteria</taxon>
        <taxon>Pseudomonadati</taxon>
        <taxon>Pseudomonadota</taxon>
        <taxon>Betaproteobacteria</taxon>
        <taxon>Burkholderiales</taxon>
        <taxon>Burkholderiaceae</taxon>
        <taxon>Burkholderia</taxon>
        <taxon>pseudomallei group</taxon>
    </lineage>
</organism>
<dbReference type="SUPFAM" id="SSF50974">
    <property type="entry name" value="Nitrous oxide reductase, N-terminal domain"/>
    <property type="match status" value="1"/>
</dbReference>
<evidence type="ECO:0000313" key="1">
    <source>
        <dbReference type="EMBL" id="KVE28497.1"/>
    </source>
</evidence>
<name>A0A103E502_9BURK</name>